<evidence type="ECO:0000256" key="5">
    <source>
        <dbReference type="SAM" id="MobiDB-lite"/>
    </source>
</evidence>
<feature type="binding site" evidence="4">
    <location>
        <position position="410"/>
    </location>
    <ligand>
        <name>Zn(2+)</name>
        <dbReference type="ChEBI" id="CHEBI:29105"/>
        <note>catalytic</note>
    </ligand>
</feature>
<feature type="binding site" evidence="4">
    <location>
        <position position="400"/>
    </location>
    <ligand>
        <name>Zn(2+)</name>
        <dbReference type="ChEBI" id="CHEBI:29105"/>
        <note>catalytic</note>
    </ligand>
</feature>
<dbReference type="GO" id="GO:0007219">
    <property type="term" value="P:Notch signaling pathway"/>
    <property type="evidence" value="ECO:0007669"/>
    <property type="project" value="TreeGrafter"/>
</dbReference>
<protein>
    <recommendedName>
        <fullName evidence="2">ADAM10 endopeptidase</fullName>
        <ecNumber evidence="2">3.4.24.81</ecNumber>
    </recommendedName>
</protein>
<dbReference type="KEGG" id="lgi:LOTGIDRAFT_235956"/>
<keyword evidence="6" id="KW-1133">Transmembrane helix</keyword>
<dbReference type="InterPro" id="IPR001590">
    <property type="entry name" value="Peptidase_M12B"/>
</dbReference>
<dbReference type="PROSITE" id="PS50214">
    <property type="entry name" value="DISINTEGRIN_2"/>
    <property type="match status" value="1"/>
</dbReference>
<dbReference type="GO" id="GO:0004222">
    <property type="term" value="F:metalloendopeptidase activity"/>
    <property type="evidence" value="ECO:0007669"/>
    <property type="project" value="InterPro"/>
</dbReference>
<feature type="domain" description="Peptidase M12B" evidence="8">
    <location>
        <begin position="235"/>
        <end position="457"/>
    </location>
</feature>
<evidence type="ECO:0000259" key="7">
    <source>
        <dbReference type="PROSITE" id="PS50214"/>
    </source>
</evidence>
<dbReference type="InterPro" id="IPR036436">
    <property type="entry name" value="Disintegrin_dom_sf"/>
</dbReference>
<keyword evidence="4" id="KW-0479">Metal-binding</keyword>
<dbReference type="CTD" id="20250010"/>
<dbReference type="SUPFAM" id="SSF55486">
    <property type="entry name" value="Metalloproteases ('zincins'), catalytic domain"/>
    <property type="match status" value="1"/>
</dbReference>
<dbReference type="Pfam" id="PF13574">
    <property type="entry name" value="Reprolysin_2"/>
    <property type="match status" value="1"/>
</dbReference>
<feature type="compositionally biased region" description="Polar residues" evidence="5">
    <location>
        <begin position="692"/>
        <end position="714"/>
    </location>
</feature>
<keyword evidence="6" id="KW-0812">Transmembrane</keyword>
<dbReference type="GO" id="GO:0005886">
    <property type="term" value="C:plasma membrane"/>
    <property type="evidence" value="ECO:0007669"/>
    <property type="project" value="TreeGrafter"/>
</dbReference>
<dbReference type="InterPro" id="IPR024079">
    <property type="entry name" value="MetalloPept_cat_dom_sf"/>
</dbReference>
<dbReference type="GO" id="GO:0006509">
    <property type="term" value="P:membrane protein ectodomain proteolysis"/>
    <property type="evidence" value="ECO:0007669"/>
    <property type="project" value="TreeGrafter"/>
</dbReference>
<comment type="caution">
    <text evidence="4">Lacks conserved residue(s) required for the propagation of feature annotation.</text>
</comment>
<dbReference type="InterPro" id="IPR051489">
    <property type="entry name" value="ADAM_Metalloproteinase"/>
</dbReference>
<comment type="catalytic activity">
    <reaction evidence="1">
        <text>Endopeptidase of broad specificity.</text>
        <dbReference type="EC" id="3.4.24.81"/>
    </reaction>
</comment>
<feature type="domain" description="Disintegrin" evidence="7">
    <location>
        <begin position="471"/>
        <end position="552"/>
    </location>
</feature>
<evidence type="ECO:0000256" key="3">
    <source>
        <dbReference type="ARBA" id="ARBA00022685"/>
    </source>
</evidence>
<dbReference type="GO" id="GO:0046872">
    <property type="term" value="F:metal ion binding"/>
    <property type="evidence" value="ECO:0007669"/>
    <property type="project" value="UniProtKB-KW"/>
</dbReference>
<dbReference type="RefSeq" id="XP_009064238.1">
    <property type="nucleotide sequence ID" value="XM_009065990.1"/>
</dbReference>
<keyword evidence="10" id="KW-1185">Reference proteome</keyword>
<evidence type="ECO:0000256" key="6">
    <source>
        <dbReference type="SAM" id="Phobius"/>
    </source>
</evidence>
<dbReference type="EMBL" id="KB203331">
    <property type="protein sequence ID" value="ESO85097.1"/>
    <property type="molecule type" value="Genomic_DNA"/>
</dbReference>
<feature type="region of interest" description="Disordered" evidence="5">
    <location>
        <begin position="683"/>
        <end position="735"/>
    </location>
</feature>
<dbReference type="AlphaFoldDB" id="V3ZLC7"/>
<evidence type="ECO:0000313" key="10">
    <source>
        <dbReference type="Proteomes" id="UP000030746"/>
    </source>
</evidence>
<organism evidence="9 10">
    <name type="scientific">Lottia gigantea</name>
    <name type="common">Giant owl limpet</name>
    <dbReference type="NCBI Taxonomy" id="225164"/>
    <lineage>
        <taxon>Eukaryota</taxon>
        <taxon>Metazoa</taxon>
        <taxon>Spiralia</taxon>
        <taxon>Lophotrochozoa</taxon>
        <taxon>Mollusca</taxon>
        <taxon>Gastropoda</taxon>
        <taxon>Patellogastropoda</taxon>
        <taxon>Lottioidea</taxon>
        <taxon>Lottiidae</taxon>
        <taxon>Lottia</taxon>
    </lineage>
</organism>
<dbReference type="PANTHER" id="PTHR45702:SF3">
    <property type="entry name" value="KUZBANIAN-LIKE, ISOFORM A"/>
    <property type="match status" value="1"/>
</dbReference>
<name>V3ZLC7_LOTGI</name>
<dbReference type="Proteomes" id="UP000030746">
    <property type="component" value="Unassembled WGS sequence"/>
</dbReference>
<keyword evidence="3" id="KW-0165">Cleavage on pair of basic residues</keyword>
<dbReference type="Gene3D" id="3.40.390.10">
    <property type="entry name" value="Collagenase (Catalytic Domain)"/>
    <property type="match status" value="1"/>
</dbReference>
<dbReference type="PROSITE" id="PS50215">
    <property type="entry name" value="ADAM_MEPRO"/>
    <property type="match status" value="1"/>
</dbReference>
<dbReference type="HOGENOM" id="CLU_004602_0_1_1"/>
<dbReference type="Pfam" id="PF21299">
    <property type="entry name" value="ADAM10_Cys-rich"/>
    <property type="match status" value="1"/>
</dbReference>
<evidence type="ECO:0000259" key="8">
    <source>
        <dbReference type="PROSITE" id="PS50215"/>
    </source>
</evidence>
<reference evidence="9 10" key="1">
    <citation type="journal article" date="2013" name="Nature">
        <title>Insights into bilaterian evolution from three spiralian genomes.</title>
        <authorList>
            <person name="Simakov O."/>
            <person name="Marletaz F."/>
            <person name="Cho S.J."/>
            <person name="Edsinger-Gonzales E."/>
            <person name="Havlak P."/>
            <person name="Hellsten U."/>
            <person name="Kuo D.H."/>
            <person name="Larsson T."/>
            <person name="Lv J."/>
            <person name="Arendt D."/>
            <person name="Savage R."/>
            <person name="Osoegawa K."/>
            <person name="de Jong P."/>
            <person name="Grimwood J."/>
            <person name="Chapman J.A."/>
            <person name="Shapiro H."/>
            <person name="Aerts A."/>
            <person name="Otillar R.P."/>
            <person name="Terry A.Y."/>
            <person name="Boore J.L."/>
            <person name="Grigoriev I.V."/>
            <person name="Lindberg D.R."/>
            <person name="Seaver E.C."/>
            <person name="Weisblat D.A."/>
            <person name="Putnam N.H."/>
            <person name="Rokhsar D.S."/>
        </authorList>
    </citation>
    <scope>NUCLEOTIDE SEQUENCE [LARGE SCALE GENOMIC DNA]</scope>
</reference>
<feature type="active site" evidence="4">
    <location>
        <position position="401"/>
    </location>
</feature>
<dbReference type="InterPro" id="IPR001762">
    <property type="entry name" value="Disintegrin_dom"/>
</dbReference>
<dbReference type="STRING" id="225164.V3ZLC7"/>
<dbReference type="GeneID" id="20250010"/>
<dbReference type="MEROPS" id="M12.322"/>
<sequence length="735" mass="83259">MTEEEFYRRRRRMCETFIDTVLTSRTNICIVVLHLKQGRGLNDDISYYEPLSYYTDDVLHDHNRAKRDLFHTVRLNINAFGRSFNIRLKPNKGVLSDDIEVSTSNEDYHYDGSGIYKGYIANEDHSIVHGIINSQGHFDGKIWTPFDQFIIGPSLKYYENEQPFHSIIYRLSDITFNQTNIDNKSIRDLLKFKARLNVQDMSVVSDNHNTRHINHNIQYFHQHTRRRRAVLQPKTTCELYVKADNYFYNAHGNSPDLVINEIVQFVQTINTIFSPIDFDRDGSNDNIKFTIKKIKLYTNASDPDYARYVGNMDVVKFLESHSEENYDDYCLSYILTHRDFGEGVLGLAWTASQDENQVGGVCEKYKVVNGKSQSLNTGIVTTLNYGQTVPSLVSHLTLAHEIGHNMGSDHDPDNVTCTPSGTGGNYIMYPKATSGKQTNNQFFSTCSINYMSPIITSRGTGLNGCFTADSGSICGNKVIDEGEECDCGWEDECQEYCCNARGGSGTPCTLKSNATCSTSANYNAECPEPQSLPNKTVCDGSRVCMNGECTGSICLAYDYEPCQCSPTEGVNWKDEVLCAVCCIVNEKCTSSFEVSFMPNLTMVPGSPCYDNEGYCDVFSRCREVDPSGFYNDLSKWLISSSKEIESWISTNWWAAALIALGLVIILGLFVKFCSKSPSKVRREKWEEHQRQRQTQDGFRMQQPQQRRLGSSTNRVAPVFTTRESRGGQIQQYRNT</sequence>
<evidence type="ECO:0000313" key="9">
    <source>
        <dbReference type="EMBL" id="ESO85097.1"/>
    </source>
</evidence>
<dbReference type="OrthoDB" id="2149267at2759"/>
<evidence type="ECO:0000256" key="1">
    <source>
        <dbReference type="ARBA" id="ARBA00001809"/>
    </source>
</evidence>
<dbReference type="Gene3D" id="4.10.70.10">
    <property type="entry name" value="Disintegrin domain"/>
    <property type="match status" value="1"/>
</dbReference>
<dbReference type="OMA" id="CELYMQA"/>
<proteinExistence type="predicted"/>
<keyword evidence="4" id="KW-0862">Zinc</keyword>
<gene>
    <name evidence="9" type="ORF">LOTGIDRAFT_235956</name>
</gene>
<evidence type="ECO:0000256" key="4">
    <source>
        <dbReference type="PROSITE-ProRule" id="PRU00276"/>
    </source>
</evidence>
<accession>V3ZLC7</accession>
<dbReference type="PANTHER" id="PTHR45702">
    <property type="entry name" value="ADAM10/ADAM17 METALLOPEPTIDASE FAMILY MEMBER"/>
    <property type="match status" value="1"/>
</dbReference>
<evidence type="ECO:0000256" key="2">
    <source>
        <dbReference type="ARBA" id="ARBA00012332"/>
    </source>
</evidence>
<feature type="transmembrane region" description="Helical" evidence="6">
    <location>
        <begin position="652"/>
        <end position="674"/>
    </location>
</feature>
<dbReference type="InterPro" id="IPR049038">
    <property type="entry name" value="ADAM10_Cys-rich"/>
</dbReference>
<keyword evidence="6" id="KW-0472">Membrane</keyword>
<dbReference type="SMART" id="SM00050">
    <property type="entry name" value="DISIN"/>
    <property type="match status" value="1"/>
</dbReference>
<feature type="binding site" evidence="4">
    <location>
        <position position="404"/>
    </location>
    <ligand>
        <name>Zn(2+)</name>
        <dbReference type="ChEBI" id="CHEBI:29105"/>
        <note>catalytic</note>
    </ligand>
</feature>
<dbReference type="EC" id="3.4.24.81" evidence="2"/>